<dbReference type="InterPro" id="IPR036388">
    <property type="entry name" value="WH-like_DNA-bd_sf"/>
</dbReference>
<dbReference type="PANTHER" id="PTHR10615">
    <property type="entry name" value="HISTONE ACETYLTRANSFERASE"/>
    <property type="match status" value="1"/>
</dbReference>
<comment type="subcellular location">
    <subcellularLocation>
        <location evidence="1">Nucleus</location>
    </subcellularLocation>
</comment>
<evidence type="ECO:0000256" key="5">
    <source>
        <dbReference type="ARBA" id="ARBA00022723"/>
    </source>
</evidence>
<keyword evidence="11" id="KW-0539">Nucleus</keyword>
<dbReference type="InterPro" id="IPR016181">
    <property type="entry name" value="Acyl_CoA_acyltransferase"/>
</dbReference>
<evidence type="ECO:0000256" key="10">
    <source>
        <dbReference type="ARBA" id="ARBA00023163"/>
    </source>
</evidence>
<dbReference type="GO" id="GO:0035267">
    <property type="term" value="C:NuA4 histone acetyltransferase complex"/>
    <property type="evidence" value="ECO:0007669"/>
    <property type="project" value="TreeGrafter"/>
</dbReference>
<dbReference type="Pfam" id="PF01853">
    <property type="entry name" value="MOZ_SAS"/>
    <property type="match status" value="1"/>
</dbReference>
<keyword evidence="7" id="KW-0862">Zinc</keyword>
<keyword evidence="8" id="KW-0007">Acetylation</keyword>
<dbReference type="Gene3D" id="3.40.630.30">
    <property type="match status" value="1"/>
</dbReference>
<comment type="caution">
    <text evidence="15">The sequence shown here is derived from an EMBL/GenBank/DDBJ whole genome shotgun (WGS) entry which is preliminary data.</text>
</comment>
<dbReference type="AlphaFoldDB" id="A0AA91Q0N9"/>
<evidence type="ECO:0000256" key="13">
    <source>
        <dbReference type="PIRSR" id="PIRSR602717-51"/>
    </source>
</evidence>
<proteinExistence type="inferred from homology"/>
<gene>
    <name evidence="15" type="ORF">A9F13_08g01430</name>
</gene>
<evidence type="ECO:0000256" key="12">
    <source>
        <dbReference type="ARBA" id="ARBA00023315"/>
    </source>
</evidence>
<keyword evidence="10" id="KW-0804">Transcription</keyword>
<dbReference type="InterPro" id="IPR002717">
    <property type="entry name" value="HAT_MYST-type"/>
</dbReference>
<keyword evidence="9" id="KW-0805">Transcription regulation</keyword>
<sequence length="319" mass="36265">MSEYGVLAERNIERVSFGDHDFNTWYGNGAYFSPGSSDLGVDCCISGRRKSAPVRAPHFWLDCLYVCDFCFKYSTDRAQMAQHRAICPLNKAYPPLGTLVYADSKSRRVIKRIRGFRHELFCQNLALFGKLFLDDKSVYYNVDAFDFYVVYAPEPSHDAGERARLKPMGFFSKEVNAWDEDNNLACICVFPPFQRLRLGSLLVEFSYALARVTPGQARSGPEFPLSPFGQATYLRFWAKRLAFVIWNDFSTAESVSLRDLADKTGFRKDDCLLALEYMGVLFEAEEVILERRALRSWCDANNVDPTVLATSLDPAGILF</sequence>
<dbReference type="SUPFAM" id="SSF55729">
    <property type="entry name" value="Acyl-CoA N-acyltransferases (Nat)"/>
    <property type="match status" value="1"/>
</dbReference>
<evidence type="ECO:0000313" key="16">
    <source>
        <dbReference type="Proteomes" id="UP000195602"/>
    </source>
</evidence>
<evidence type="ECO:0000256" key="6">
    <source>
        <dbReference type="ARBA" id="ARBA00022771"/>
    </source>
</evidence>
<evidence type="ECO:0000256" key="3">
    <source>
        <dbReference type="ARBA" id="ARBA00013184"/>
    </source>
</evidence>
<dbReference type="PROSITE" id="PS51726">
    <property type="entry name" value="MYST_HAT"/>
    <property type="match status" value="1"/>
</dbReference>
<protein>
    <recommendedName>
        <fullName evidence="3">histone acetyltransferase</fullName>
        <ecNumber evidence="3">2.3.1.48</ecNumber>
    </recommendedName>
</protein>
<keyword evidence="12" id="KW-0012">Acyltransferase</keyword>
<organism evidence="15 16">
    <name type="scientific">Clavispora lusitaniae</name>
    <name type="common">Candida lusitaniae</name>
    <dbReference type="NCBI Taxonomy" id="36911"/>
    <lineage>
        <taxon>Eukaryota</taxon>
        <taxon>Fungi</taxon>
        <taxon>Dikarya</taxon>
        <taxon>Ascomycota</taxon>
        <taxon>Saccharomycotina</taxon>
        <taxon>Pichiomycetes</taxon>
        <taxon>Metschnikowiaceae</taxon>
        <taxon>Clavispora</taxon>
    </lineage>
</organism>
<keyword evidence="4" id="KW-0808">Transferase</keyword>
<dbReference type="GO" id="GO:0008270">
    <property type="term" value="F:zinc ion binding"/>
    <property type="evidence" value="ECO:0007669"/>
    <property type="project" value="UniProtKB-KW"/>
</dbReference>
<evidence type="ECO:0000256" key="11">
    <source>
        <dbReference type="ARBA" id="ARBA00023242"/>
    </source>
</evidence>
<dbReference type="KEGG" id="clus:A9F13_08g01430"/>
<comment type="similarity">
    <text evidence="2">Belongs to the MYST (SAS/MOZ) family.</text>
</comment>
<dbReference type="GO" id="GO:0005634">
    <property type="term" value="C:nucleus"/>
    <property type="evidence" value="ECO:0007669"/>
    <property type="project" value="UniProtKB-SubCell"/>
</dbReference>
<evidence type="ECO:0000256" key="1">
    <source>
        <dbReference type="ARBA" id="ARBA00004123"/>
    </source>
</evidence>
<dbReference type="EMBL" id="LYUB02000008">
    <property type="protein sequence ID" value="OVF08443.1"/>
    <property type="molecule type" value="Genomic_DNA"/>
</dbReference>
<dbReference type="Gene3D" id="1.10.10.10">
    <property type="entry name" value="Winged helix-like DNA-binding domain superfamily/Winged helix DNA-binding domain"/>
    <property type="match status" value="1"/>
</dbReference>
<reference evidence="15 16" key="1">
    <citation type="submission" date="2017-04" db="EMBL/GenBank/DDBJ databases">
        <title>Draft genome of the yeast Clavispora lusitaniae type strain CBS 6936.</title>
        <authorList>
            <person name="Durrens P."/>
            <person name="Klopp C."/>
            <person name="Biteau N."/>
            <person name="Fitton-Ouhabi V."/>
            <person name="Dementhon K."/>
            <person name="Accoceberry I."/>
            <person name="Sherman D.J."/>
            <person name="Noel T."/>
        </authorList>
    </citation>
    <scope>NUCLEOTIDE SEQUENCE [LARGE SCALE GENOMIC DNA]</scope>
    <source>
        <strain evidence="15 16">CBS 6936</strain>
    </source>
</reference>
<evidence type="ECO:0000256" key="9">
    <source>
        <dbReference type="ARBA" id="ARBA00023015"/>
    </source>
</evidence>
<dbReference type="InterPro" id="IPR050603">
    <property type="entry name" value="MYST_HAT"/>
</dbReference>
<dbReference type="Gene3D" id="3.30.60.60">
    <property type="entry name" value="N-acetyl transferase-like"/>
    <property type="match status" value="1"/>
</dbReference>
<name>A0AA91Q0N9_CLALS</name>
<dbReference type="GO" id="GO:0006355">
    <property type="term" value="P:regulation of DNA-templated transcription"/>
    <property type="evidence" value="ECO:0007669"/>
    <property type="project" value="InterPro"/>
</dbReference>
<keyword evidence="5" id="KW-0479">Metal-binding</keyword>
<dbReference type="EC" id="2.3.1.48" evidence="3"/>
<dbReference type="PANTHER" id="PTHR10615:SF219">
    <property type="entry name" value="HISTONE ACETYLTRANSFERASE KAT5"/>
    <property type="match status" value="1"/>
</dbReference>
<evidence type="ECO:0000259" key="14">
    <source>
        <dbReference type="PROSITE" id="PS51726"/>
    </source>
</evidence>
<evidence type="ECO:0000256" key="4">
    <source>
        <dbReference type="ARBA" id="ARBA00022679"/>
    </source>
</evidence>
<accession>A0AA91Q0N9</accession>
<evidence type="ECO:0000313" key="15">
    <source>
        <dbReference type="EMBL" id="OVF08443.1"/>
    </source>
</evidence>
<feature type="domain" description="MYST-type HAT" evidence="14">
    <location>
        <begin position="7"/>
        <end position="314"/>
    </location>
</feature>
<dbReference type="Proteomes" id="UP000195602">
    <property type="component" value="Unassembled WGS sequence"/>
</dbReference>
<dbReference type="GO" id="GO:0046972">
    <property type="term" value="F:histone H4K16 acetyltransferase activity"/>
    <property type="evidence" value="ECO:0007669"/>
    <property type="project" value="TreeGrafter"/>
</dbReference>
<evidence type="ECO:0000256" key="2">
    <source>
        <dbReference type="ARBA" id="ARBA00010107"/>
    </source>
</evidence>
<evidence type="ECO:0000256" key="7">
    <source>
        <dbReference type="ARBA" id="ARBA00022833"/>
    </source>
</evidence>
<evidence type="ECO:0000256" key="8">
    <source>
        <dbReference type="ARBA" id="ARBA00022990"/>
    </source>
</evidence>
<keyword evidence="6" id="KW-0863">Zinc-finger</keyword>
<feature type="active site" description="Proton donor/acceptor" evidence="13">
    <location>
        <position position="222"/>
    </location>
</feature>